<proteinExistence type="predicted"/>
<dbReference type="RefSeq" id="WP_279248684.1">
    <property type="nucleotide sequence ID" value="NZ_SHNO01000001.1"/>
</dbReference>
<gene>
    <name evidence="1" type="ORF">EYC82_06205</name>
</gene>
<organism evidence="1 2">
    <name type="scientific">Candidatus Marimicrobium litorale</name>
    <dbReference type="NCBI Taxonomy" id="2518991"/>
    <lineage>
        <taxon>Bacteria</taxon>
        <taxon>Pseudomonadati</taxon>
        <taxon>Pseudomonadota</taxon>
        <taxon>Gammaproteobacteria</taxon>
        <taxon>Cellvibrionales</taxon>
        <taxon>Halieaceae</taxon>
        <taxon>Marimicrobium</taxon>
    </lineage>
</organism>
<comment type="caution">
    <text evidence="1">The sequence shown here is derived from an EMBL/GenBank/DDBJ whole genome shotgun (WGS) entry which is preliminary data.</text>
</comment>
<sequence length="623" mass="68325">MTEDTGSSISFYTPDADDKDASGALVAFSDCEIIEINLEMVMVINRQNGNQLIISPQVAEGLKTCTSFKTIAAHAQHLTNTRSELKGQESMAVSALEQLDTAGILLHASDISARLAQESVRELPPTRVFITTCDRPAALERLLQSMRQVKELAQHDNLFVVDDSRDSENRDANRELVGGFNRTSAREIHYIGASEQQALIEGLIVRLPERERDIRFLLDAGVWQDFATFGRARNVCLMFSVGYRTLMIDDDVLLESILSPIAEKGVSVGASGVRQAGFFESKDEMFSAVKRADFDPLSGHARFLGSHLSSALKELNEGGFAAEQLQDCSASIANAFGPESPILVTQNGTLGDPGTGSVHWGVTLDYASLRRLAQEPQGVRAALENRLVWLGCTRANFFKLSVISQITGLDNSYLLPPYFPVFRGEDMLFGAMLLSVYPNGAVLEYPWGVPHLPVDQRSFSVDDAFASGGHLGQVSEWIGSSVDPQSGATPEQNLSRLSLELERVSVRSDERLRLDFRASLARSHAALLGLYADRCFTAEELKSPELQELLDRGLKEYNQTLASPSSPLEIDGIPEAMTEAQFFSQFREMAHGFAAALASWPAVRDVATEVSQDLVNSREMIPL</sequence>
<dbReference type="SUPFAM" id="SSF53448">
    <property type="entry name" value="Nucleotide-diphospho-sugar transferases"/>
    <property type="match status" value="1"/>
</dbReference>
<protein>
    <recommendedName>
        <fullName evidence="3">Glycosyltransferase 2-like domain-containing protein</fullName>
    </recommendedName>
</protein>
<evidence type="ECO:0000313" key="1">
    <source>
        <dbReference type="EMBL" id="MCX2976942.1"/>
    </source>
</evidence>
<name>A0ABT3T3W6_9GAMM</name>
<evidence type="ECO:0008006" key="3">
    <source>
        <dbReference type="Google" id="ProtNLM"/>
    </source>
</evidence>
<dbReference type="EMBL" id="SHNO01000001">
    <property type="protein sequence ID" value="MCX2976942.1"/>
    <property type="molecule type" value="Genomic_DNA"/>
</dbReference>
<reference evidence="1" key="1">
    <citation type="submission" date="2019-02" db="EMBL/GenBank/DDBJ databases">
        <authorList>
            <person name="Li S.-H."/>
        </authorList>
    </citation>
    <scope>NUCLEOTIDE SEQUENCE</scope>
    <source>
        <strain evidence="1">IMCC11814</strain>
    </source>
</reference>
<accession>A0ABT3T3W6</accession>
<dbReference type="Proteomes" id="UP001143304">
    <property type="component" value="Unassembled WGS sequence"/>
</dbReference>
<evidence type="ECO:0000313" key="2">
    <source>
        <dbReference type="Proteomes" id="UP001143304"/>
    </source>
</evidence>
<dbReference type="InterPro" id="IPR029044">
    <property type="entry name" value="Nucleotide-diphossugar_trans"/>
</dbReference>
<keyword evidence="2" id="KW-1185">Reference proteome</keyword>